<evidence type="ECO:0000313" key="3">
    <source>
        <dbReference type="Proteomes" id="UP000004322"/>
    </source>
</evidence>
<dbReference type="InterPro" id="IPR029058">
    <property type="entry name" value="AB_hydrolase_fold"/>
</dbReference>
<dbReference type="Proteomes" id="UP000004322">
    <property type="component" value="Unassembled WGS sequence"/>
</dbReference>
<dbReference type="eggNOG" id="COG2267">
    <property type="taxonomic scope" value="Bacteria"/>
</dbReference>
<dbReference type="Pfam" id="PF12146">
    <property type="entry name" value="Hydrolase_4"/>
    <property type="match status" value="1"/>
</dbReference>
<dbReference type="EMBL" id="AEUV02000002">
    <property type="protein sequence ID" value="EHI74007.1"/>
    <property type="molecule type" value="Genomic_DNA"/>
</dbReference>
<keyword evidence="3" id="KW-1185">Reference proteome</keyword>
<sequence length="208" mass="23490">MEHVYLHGLGDSPSVWRDIATKIPSEKSSILPLGDWFDKEHPHYRQLYEGLENYCHATSEPLVLSGHSLGAILALHYAAAHQDKVSGLILISAQYKTPKWLIKVQNFIFHFMPEQTFKGLGLTKNRAIEFMNSMVDVNLEEKLSAVSCPTLVLCGTKDVPNKRAARELAKRIKVAQLEWIEGGAHQVLTSHSGQIEKAIYKFLRSQER</sequence>
<evidence type="ECO:0000313" key="2">
    <source>
        <dbReference type="EMBL" id="EHI74007.1"/>
    </source>
</evidence>
<dbReference type="SUPFAM" id="SSF53474">
    <property type="entry name" value="alpha/beta-Hydrolases"/>
    <property type="match status" value="1"/>
</dbReference>
<dbReference type="STRING" id="873449.STRCR_0664"/>
<feature type="domain" description="Serine aminopeptidase S33" evidence="1">
    <location>
        <begin position="59"/>
        <end position="115"/>
    </location>
</feature>
<protein>
    <recommendedName>
        <fullName evidence="1">Serine aminopeptidase S33 domain-containing protein</fullName>
    </recommendedName>
</protein>
<reference evidence="2" key="1">
    <citation type="submission" date="2011-07" db="EMBL/GenBank/DDBJ databases">
        <authorList>
            <person name="Stanhope M.J."/>
            <person name="Durkin A.S."/>
            <person name="Hostetler J."/>
            <person name="Kim M."/>
            <person name="Radune D."/>
            <person name="Singh I."/>
            <person name="Town C.D."/>
        </authorList>
    </citation>
    <scope>NUCLEOTIDE SEQUENCE [LARGE SCALE GENOMIC DNA]</scope>
    <source>
        <strain evidence="2">HS-6</strain>
    </source>
</reference>
<accession>G5JR00</accession>
<name>G5JR00_STRCG</name>
<dbReference type="RefSeq" id="WP_004226700.1">
    <property type="nucleotide sequence ID" value="NZ_AEUV02000002.1"/>
</dbReference>
<dbReference type="InterPro" id="IPR022742">
    <property type="entry name" value="Hydrolase_4"/>
</dbReference>
<dbReference type="PANTHER" id="PTHR43689">
    <property type="entry name" value="HYDROLASE"/>
    <property type="match status" value="1"/>
</dbReference>
<comment type="caution">
    <text evidence="2">The sequence shown here is derived from an EMBL/GenBank/DDBJ whole genome shotgun (WGS) entry which is preliminary data.</text>
</comment>
<gene>
    <name evidence="2" type="ORF">STRCR_0664</name>
</gene>
<dbReference type="OrthoDB" id="9775557at2"/>
<dbReference type="AlphaFoldDB" id="G5JR00"/>
<evidence type="ECO:0000259" key="1">
    <source>
        <dbReference type="Pfam" id="PF12146"/>
    </source>
</evidence>
<organism evidence="2 3">
    <name type="scientific">Streptococcus criceti HS-6</name>
    <dbReference type="NCBI Taxonomy" id="873449"/>
    <lineage>
        <taxon>Bacteria</taxon>
        <taxon>Bacillati</taxon>
        <taxon>Bacillota</taxon>
        <taxon>Bacilli</taxon>
        <taxon>Lactobacillales</taxon>
        <taxon>Streptococcaceae</taxon>
        <taxon>Streptococcus</taxon>
    </lineage>
</organism>
<proteinExistence type="predicted"/>
<dbReference type="Gene3D" id="3.40.50.1820">
    <property type="entry name" value="alpha/beta hydrolase"/>
    <property type="match status" value="1"/>
</dbReference>
<dbReference type="PANTHER" id="PTHR43689:SF8">
    <property type="entry name" value="ALPHA_BETA-HYDROLASES SUPERFAMILY PROTEIN"/>
    <property type="match status" value="1"/>
</dbReference>